<keyword evidence="2" id="KW-1185">Reference proteome</keyword>
<gene>
    <name evidence="1" type="ORF">SFRA_013105</name>
</gene>
<comment type="caution">
    <text evidence="1">The sequence shown here is derived from an EMBL/GenBank/DDBJ whole genome shotgun (WGS) entry which is preliminary data.</text>
</comment>
<dbReference type="Pfam" id="PF19449">
    <property type="entry name" value="DUF5987"/>
    <property type="match status" value="1"/>
</dbReference>
<evidence type="ECO:0000313" key="2">
    <source>
        <dbReference type="Proteomes" id="UP000028058"/>
    </source>
</evidence>
<dbReference type="Proteomes" id="UP000028058">
    <property type="component" value="Unassembled WGS sequence"/>
</dbReference>
<dbReference type="InterPro" id="IPR046029">
    <property type="entry name" value="DUF5987"/>
</dbReference>
<organism evidence="1 2">
    <name type="scientific">Streptomyces xinghaiensis</name>
    <dbReference type="NCBI Taxonomy" id="1038928"/>
    <lineage>
        <taxon>Bacteria</taxon>
        <taxon>Bacillati</taxon>
        <taxon>Actinomycetota</taxon>
        <taxon>Actinomycetes</taxon>
        <taxon>Kitasatosporales</taxon>
        <taxon>Streptomycetaceae</taxon>
        <taxon>Streptomyces</taxon>
    </lineage>
</organism>
<name>A0A3R7I8N6_9ACTN</name>
<proteinExistence type="predicted"/>
<dbReference type="EMBL" id="JNAD02000005">
    <property type="protein sequence ID" value="RKM96127.1"/>
    <property type="molecule type" value="Genomic_DNA"/>
</dbReference>
<sequence length="182" mass="19124">MSAWRTALEAFADTMVPGEKRYTGDRAIAGAAEGPGAVQAGTVDLLCLPELGLAPLLPVLAELLDTRAAAHALARGRVLLPVVGSAFAGLGFRDRTALAAELLEPGAADQKLWVLLALFSSLAFDTAAHLHTTDAIAQRHPGLAWSAFPPPDADGLWRFPEFGYGRELARTHPRTTSGGHPA</sequence>
<accession>A0A3R7I8N6</accession>
<protein>
    <submittedName>
        <fullName evidence="1">Regulator</fullName>
    </submittedName>
</protein>
<dbReference type="AlphaFoldDB" id="A0A3R7I8N6"/>
<evidence type="ECO:0000313" key="1">
    <source>
        <dbReference type="EMBL" id="RKM96127.1"/>
    </source>
</evidence>
<dbReference type="OrthoDB" id="3371101at2"/>
<reference evidence="1 2" key="1">
    <citation type="journal article" date="2014" name="Genome Announc.">
        <title>Draft Genome Sequence of Streptomyces fradiae ATCC 19609, a Strain Highly Sensitive to Antibiotics.</title>
        <authorList>
            <person name="Bekker O.B."/>
            <person name="Klimina K.M."/>
            <person name="Vatlin A.A."/>
            <person name="Zakharevich N.V."/>
            <person name="Kasianov A.S."/>
            <person name="Danilenko V.N."/>
        </authorList>
    </citation>
    <scope>NUCLEOTIDE SEQUENCE [LARGE SCALE GENOMIC DNA]</scope>
    <source>
        <strain evidence="1 2">ATCC 19609</strain>
    </source>
</reference>